<dbReference type="EMBL" id="CM043789">
    <property type="protein sequence ID" value="KAI4827016.1"/>
    <property type="molecule type" value="Genomic_DNA"/>
</dbReference>
<feature type="non-terminal residue" evidence="1">
    <location>
        <position position="64"/>
    </location>
</feature>
<gene>
    <name evidence="1" type="ORF">KUCAC02_030444</name>
</gene>
<keyword evidence="2" id="KW-1185">Reference proteome</keyword>
<evidence type="ECO:0000313" key="1">
    <source>
        <dbReference type="EMBL" id="KAI4827016.1"/>
    </source>
</evidence>
<accession>A0ACB9XIX3</accession>
<proteinExistence type="predicted"/>
<comment type="caution">
    <text evidence="1">The sequence shown here is derived from an EMBL/GenBank/DDBJ whole genome shotgun (WGS) entry which is preliminary data.</text>
</comment>
<protein>
    <submittedName>
        <fullName evidence="1">Uncharacterized protein</fullName>
    </submittedName>
</protein>
<sequence length="64" mass="6675">RLPGDAGGSLTSGASSMPHLDQHSALPPESIMGCDKTPHFGQEHYSVRSAKLADDASSLAQENI</sequence>
<dbReference type="Proteomes" id="UP001057452">
    <property type="component" value="Chromosome 5"/>
</dbReference>
<name>A0ACB9XIX3_CHAAC</name>
<organism evidence="1 2">
    <name type="scientific">Chaenocephalus aceratus</name>
    <name type="common">Blackfin icefish</name>
    <name type="synonym">Chaenichthys aceratus</name>
    <dbReference type="NCBI Taxonomy" id="36190"/>
    <lineage>
        <taxon>Eukaryota</taxon>
        <taxon>Metazoa</taxon>
        <taxon>Chordata</taxon>
        <taxon>Craniata</taxon>
        <taxon>Vertebrata</taxon>
        <taxon>Euteleostomi</taxon>
        <taxon>Actinopterygii</taxon>
        <taxon>Neopterygii</taxon>
        <taxon>Teleostei</taxon>
        <taxon>Neoteleostei</taxon>
        <taxon>Acanthomorphata</taxon>
        <taxon>Eupercaria</taxon>
        <taxon>Perciformes</taxon>
        <taxon>Notothenioidei</taxon>
        <taxon>Channichthyidae</taxon>
        <taxon>Chaenocephalus</taxon>
    </lineage>
</organism>
<feature type="non-terminal residue" evidence="1">
    <location>
        <position position="1"/>
    </location>
</feature>
<reference evidence="1" key="1">
    <citation type="submission" date="2022-05" db="EMBL/GenBank/DDBJ databases">
        <title>Chromosome-level genome of Chaenocephalus aceratus.</title>
        <authorList>
            <person name="Park H."/>
        </authorList>
    </citation>
    <scope>NUCLEOTIDE SEQUENCE</scope>
    <source>
        <strain evidence="1">KU_202001</strain>
    </source>
</reference>
<evidence type="ECO:0000313" key="2">
    <source>
        <dbReference type="Proteomes" id="UP001057452"/>
    </source>
</evidence>